<comment type="similarity">
    <text evidence="4 14">Belongs to the BRE1 family.</text>
</comment>
<feature type="region of interest" description="Disordered" evidence="16">
    <location>
        <begin position="567"/>
        <end position="684"/>
    </location>
</feature>
<dbReference type="Pfam" id="PF26095">
    <property type="entry name" value="CC_Bre1"/>
    <property type="match status" value="1"/>
</dbReference>
<dbReference type="PROSITE" id="PS00518">
    <property type="entry name" value="ZF_RING_1"/>
    <property type="match status" value="1"/>
</dbReference>
<proteinExistence type="inferred from homology"/>
<protein>
    <recommendedName>
        <fullName evidence="14">E3 ubiquitin protein ligase</fullName>
        <ecNumber evidence="14">2.3.2.27</ecNumber>
    </recommendedName>
</protein>
<comment type="subcellular location">
    <subcellularLocation>
        <location evidence="2 14">Nucleus</location>
    </subcellularLocation>
</comment>
<dbReference type="FunFam" id="3.30.40.10:FF:000040">
    <property type="entry name" value="E3 ubiquitin protein ligase"/>
    <property type="match status" value="1"/>
</dbReference>
<dbReference type="Pfam" id="PF00097">
    <property type="entry name" value="zf-C3HC4"/>
    <property type="match status" value="1"/>
</dbReference>
<dbReference type="InterPro" id="IPR013956">
    <property type="entry name" value="E3_ubiquit_lig_Bre1"/>
</dbReference>
<feature type="region of interest" description="Disordered" evidence="16">
    <location>
        <begin position="129"/>
        <end position="171"/>
    </location>
</feature>
<reference evidence="18" key="2">
    <citation type="submission" date="2025-09" db="UniProtKB">
        <authorList>
            <consortium name="Ensembl"/>
        </authorList>
    </citation>
    <scope>IDENTIFICATION</scope>
</reference>
<feature type="compositionally biased region" description="Polar residues" evidence="16">
    <location>
        <begin position="37"/>
        <end position="46"/>
    </location>
</feature>
<keyword evidence="9 14" id="KW-0862">Zinc</keyword>
<dbReference type="UniPathway" id="UPA00143"/>
<feature type="coiled-coil region" evidence="15">
    <location>
        <begin position="495"/>
        <end position="522"/>
    </location>
</feature>
<evidence type="ECO:0000256" key="3">
    <source>
        <dbReference type="ARBA" id="ARBA00004906"/>
    </source>
</evidence>
<keyword evidence="8 14" id="KW-0833">Ubl conjugation pathway</keyword>
<evidence type="ECO:0000256" key="11">
    <source>
        <dbReference type="ARBA" id="ARBA00023054"/>
    </source>
</evidence>
<dbReference type="GO" id="GO:0061630">
    <property type="term" value="F:ubiquitin protein ligase activity"/>
    <property type="evidence" value="ECO:0007669"/>
    <property type="project" value="UniProtKB-EC"/>
</dbReference>
<keyword evidence="19" id="KW-1185">Reference proteome</keyword>
<feature type="coiled-coil region" evidence="15">
    <location>
        <begin position="336"/>
        <end position="371"/>
    </location>
</feature>
<evidence type="ECO:0000256" key="9">
    <source>
        <dbReference type="ARBA" id="ARBA00022833"/>
    </source>
</evidence>
<dbReference type="InterPro" id="IPR018957">
    <property type="entry name" value="Znf_C3HC4_RING-type"/>
</dbReference>
<gene>
    <name evidence="18" type="primary">RNF20</name>
    <name evidence="18" type="synonym">LOC115174023</name>
</gene>
<feature type="region of interest" description="Disordered" evidence="16">
    <location>
        <begin position="1"/>
        <end position="46"/>
    </location>
</feature>
<feature type="domain" description="RING-type" evidence="17">
    <location>
        <begin position="997"/>
        <end position="1036"/>
    </location>
</feature>
<keyword evidence="10 14" id="KW-0156">Chromatin regulator</keyword>
<feature type="compositionally biased region" description="Low complexity" evidence="16">
    <location>
        <begin position="10"/>
        <end position="20"/>
    </location>
</feature>
<dbReference type="SUPFAM" id="SSF57850">
    <property type="entry name" value="RING/U-box"/>
    <property type="match status" value="1"/>
</dbReference>
<organism evidence="18 19">
    <name type="scientific">Salmo trutta</name>
    <name type="common">Brown trout</name>
    <dbReference type="NCBI Taxonomy" id="8032"/>
    <lineage>
        <taxon>Eukaryota</taxon>
        <taxon>Metazoa</taxon>
        <taxon>Chordata</taxon>
        <taxon>Craniata</taxon>
        <taxon>Vertebrata</taxon>
        <taxon>Euteleostomi</taxon>
        <taxon>Actinopterygii</taxon>
        <taxon>Neopterygii</taxon>
        <taxon>Teleostei</taxon>
        <taxon>Protacanthopterygii</taxon>
        <taxon>Salmoniformes</taxon>
        <taxon>Salmonidae</taxon>
        <taxon>Salmoninae</taxon>
        <taxon>Salmo</taxon>
    </lineage>
</organism>
<dbReference type="Pfam" id="PF26052">
    <property type="entry name" value="BRE1B"/>
    <property type="match status" value="1"/>
</dbReference>
<dbReference type="CDD" id="cd16814">
    <property type="entry name" value="RING-HC_RNF20"/>
    <property type="match status" value="1"/>
</dbReference>
<evidence type="ECO:0000256" key="10">
    <source>
        <dbReference type="ARBA" id="ARBA00022853"/>
    </source>
</evidence>
<evidence type="ECO:0000256" key="7">
    <source>
        <dbReference type="ARBA" id="ARBA00022771"/>
    </source>
</evidence>
<dbReference type="PROSITE" id="PS50089">
    <property type="entry name" value="ZF_RING_2"/>
    <property type="match status" value="1"/>
</dbReference>
<evidence type="ECO:0000256" key="14">
    <source>
        <dbReference type="RuleBase" id="RU365038"/>
    </source>
</evidence>
<evidence type="ECO:0000256" key="4">
    <source>
        <dbReference type="ARBA" id="ARBA00005555"/>
    </source>
</evidence>
<sequence>MSAQKRLCDSSIPSSSSSAPPEKRREREGGEDGGPGVSSTAGGSTAVETVIKLGGVSNSEEQDVKALQVKNRKLGESLDQRQVIEDELRERIERLETRQATDDASLLILNRYWNQFDDNVCLIGRRYDESGSESVETPAGEGRSLKPDTPEPDGDSNQERAKDRGHQGETTTSFLATLASSSSEEMEAELQERVESSQKQANRVVEIYDSLKTTVEQLKKDQDSGAEGSVWQVAAQLNTLLSSENDRLRQLTEDLQQKHSHMTSESRSLGTAVARADTRVSELQGLIEELQWDMEKIRRRENRLNTHLGEILERVNSKGYKVCGEASSVCGTITINKRKFEEMNSELEENRELAENRLSELQRRQQDLQTFNQENNNMKVSLQSLTQGLGRQNPMALSPNPAIGLAEVPHPYSAIQTSQMKVELLSRAEGVVRESSEYRCLQSQFSVLYNESVGLKSQLDETRTRLNTTRTARLRQLEHMENDEVSLQRKVRTEVFQLEDTLAQVRKEYEMLRIEFEQTLAANEQAGPINREMRHLISTLQTHNQHMKGEVVKYKLTLREAQADLSQARTTKGSAILQSQSSTELDLKEETTSPQTPAASADVTIKMESDNGSATPTSTITSVKTEPGTETEGEIKEEEKEKEVKKEKEKERERERERPTRGGGGTEEKEKAGTSNQLEEVAPERPFVIGGPKRKEVEQLKIVRAELKKAQESQREMKLLLDMYRSAPKEQRDKVQLMAAEKKAKSEAEELKQRLRDLEERERREGKKMADEEALRKIRSVEEQINILNKKLSLAKQEEDALLSEMDVTGQAFEDMQEQNIRLMQQLREKDDANFKLMSERIKSNQIHKLLKEEKEELADQLLTLKTQVDAQLQVVRKLEEKERLLQGTIGTAERELALRTQALDMNKRKTQESTVLSEEVRSQLDQVQQRLGTVREEVIENSISKEKQSFNARRAQEDISKLRRKIEKAKKPAETVRNGDDILNEEINDYKARLTCPCCNSRVKDAVLTKCFHVFCFECVKTRYDTRQRKCPKCNAAFGANDFHRIYIE</sequence>
<keyword evidence="7 13" id="KW-0863">Zinc-finger</keyword>
<dbReference type="InterPro" id="IPR001841">
    <property type="entry name" value="Znf_RING"/>
</dbReference>
<dbReference type="OrthoDB" id="10266039at2759"/>
<dbReference type="KEGG" id="stru:115174023"/>
<dbReference type="Proteomes" id="UP000472277">
    <property type="component" value="Chromosome 3"/>
</dbReference>
<feature type="region of interest" description="Disordered" evidence="16">
    <location>
        <begin position="180"/>
        <end position="199"/>
    </location>
</feature>
<evidence type="ECO:0000256" key="2">
    <source>
        <dbReference type="ARBA" id="ARBA00004123"/>
    </source>
</evidence>
<evidence type="ECO:0000256" key="13">
    <source>
        <dbReference type="PROSITE-ProRule" id="PRU00175"/>
    </source>
</evidence>
<comment type="catalytic activity">
    <reaction evidence="1 14">
        <text>S-ubiquitinyl-[E2 ubiquitin-conjugating enzyme]-L-cysteine + [acceptor protein]-L-lysine = [E2 ubiquitin-conjugating enzyme]-L-cysteine + N(6)-ubiquitinyl-[acceptor protein]-L-lysine.</text>
        <dbReference type="EC" id="2.3.2.27"/>
    </reaction>
</comment>
<feature type="compositionally biased region" description="Basic and acidic residues" evidence="16">
    <location>
        <begin position="157"/>
        <end position="167"/>
    </location>
</feature>
<evidence type="ECO:0000313" key="19">
    <source>
        <dbReference type="Proteomes" id="UP000472277"/>
    </source>
</evidence>
<accession>A0A673WPN8</accession>
<keyword evidence="11 14" id="KW-0175">Coiled coil</keyword>
<feature type="compositionally biased region" description="Basic and acidic residues" evidence="16">
    <location>
        <begin position="633"/>
        <end position="672"/>
    </location>
</feature>
<dbReference type="PANTHER" id="PTHR23163:SF2">
    <property type="entry name" value="E3 UBIQUITIN-PROTEIN LIGASE BRE1A"/>
    <property type="match status" value="1"/>
</dbReference>
<name>A0A673WPN8_SALTR</name>
<dbReference type="GO" id="GO:0016567">
    <property type="term" value="P:protein ubiquitination"/>
    <property type="evidence" value="ECO:0007669"/>
    <property type="project" value="UniProtKB-UniRule"/>
</dbReference>
<evidence type="ECO:0000256" key="6">
    <source>
        <dbReference type="ARBA" id="ARBA00022723"/>
    </source>
</evidence>
<dbReference type="InterPro" id="IPR017907">
    <property type="entry name" value="Znf_RING_CS"/>
</dbReference>
<evidence type="ECO:0000256" key="8">
    <source>
        <dbReference type="ARBA" id="ARBA00022786"/>
    </source>
</evidence>
<keyword evidence="12 14" id="KW-0539">Nucleus</keyword>
<dbReference type="PANTHER" id="PTHR23163">
    <property type="entry name" value="RING FINGER PROTEIN-RELATED"/>
    <property type="match status" value="1"/>
</dbReference>
<evidence type="ECO:0000256" key="5">
    <source>
        <dbReference type="ARBA" id="ARBA00022679"/>
    </source>
</evidence>
<feature type="compositionally biased region" description="Polar residues" evidence="16">
    <location>
        <begin position="610"/>
        <end position="623"/>
    </location>
</feature>
<dbReference type="GO" id="GO:0005634">
    <property type="term" value="C:nucleus"/>
    <property type="evidence" value="ECO:0007669"/>
    <property type="project" value="UniProtKB-SubCell"/>
</dbReference>
<dbReference type="InterPro" id="IPR013083">
    <property type="entry name" value="Znf_RING/FYVE/PHD"/>
</dbReference>
<evidence type="ECO:0000259" key="17">
    <source>
        <dbReference type="PROSITE" id="PS50089"/>
    </source>
</evidence>
<dbReference type="GO" id="GO:0008270">
    <property type="term" value="F:zinc ion binding"/>
    <property type="evidence" value="ECO:0007669"/>
    <property type="project" value="UniProtKB-KW"/>
</dbReference>
<dbReference type="AlphaFoldDB" id="A0A673WPN8"/>
<feature type="coiled-coil region" evidence="15">
    <location>
        <begin position="693"/>
        <end position="973"/>
    </location>
</feature>
<feature type="compositionally biased region" description="Polar residues" evidence="16">
    <location>
        <begin position="567"/>
        <end position="584"/>
    </location>
</feature>
<evidence type="ECO:0000313" key="18">
    <source>
        <dbReference type="Ensembl" id="ENSSTUP00000014014.1"/>
    </source>
</evidence>
<evidence type="ECO:0000256" key="16">
    <source>
        <dbReference type="SAM" id="MobiDB-lite"/>
    </source>
</evidence>
<evidence type="ECO:0000256" key="1">
    <source>
        <dbReference type="ARBA" id="ARBA00000900"/>
    </source>
</evidence>
<dbReference type="EC" id="2.3.2.27" evidence="14"/>
<feature type="coiled-coil region" evidence="15">
    <location>
        <begin position="234"/>
        <end position="307"/>
    </location>
</feature>
<dbReference type="Gene3D" id="3.30.40.10">
    <property type="entry name" value="Zinc/RING finger domain, C3HC4 (zinc finger)"/>
    <property type="match status" value="1"/>
</dbReference>
<keyword evidence="6 14" id="KW-0479">Metal-binding</keyword>
<dbReference type="InterPro" id="IPR058643">
    <property type="entry name" value="BRE1-like_CC"/>
</dbReference>
<reference evidence="18" key="1">
    <citation type="submission" date="2025-08" db="UniProtKB">
        <authorList>
            <consortium name="Ensembl"/>
        </authorList>
    </citation>
    <scope>IDENTIFICATION</scope>
</reference>
<dbReference type="InterPro" id="IPR058642">
    <property type="entry name" value="BRE1A/B-like_dom"/>
</dbReference>
<dbReference type="GO" id="GO:0006325">
    <property type="term" value="P:chromatin organization"/>
    <property type="evidence" value="ECO:0007669"/>
    <property type="project" value="UniProtKB-KW"/>
</dbReference>
<dbReference type="Ensembl" id="ENSSTUT00000014801.1">
    <property type="protein sequence ID" value="ENSSTUP00000014014.1"/>
    <property type="gene ID" value="ENSSTUG00000006449.1"/>
</dbReference>
<dbReference type="GeneTree" id="ENSGT00390000002866"/>
<keyword evidence="5 14" id="KW-0808">Transferase</keyword>
<dbReference type="Gene3D" id="1.20.1170.10">
    <property type="match status" value="1"/>
</dbReference>
<feature type="compositionally biased region" description="Basic and acidic residues" evidence="16">
    <location>
        <begin position="21"/>
        <end position="30"/>
    </location>
</feature>
<evidence type="ECO:0000256" key="12">
    <source>
        <dbReference type="ARBA" id="ARBA00023242"/>
    </source>
</evidence>
<comment type="pathway">
    <text evidence="3 14">Protein modification; protein ubiquitination.</text>
</comment>
<dbReference type="GO" id="GO:0033503">
    <property type="term" value="C:HULC complex"/>
    <property type="evidence" value="ECO:0007669"/>
    <property type="project" value="TreeGrafter"/>
</dbReference>
<dbReference type="SMART" id="SM00184">
    <property type="entry name" value="RING"/>
    <property type="match status" value="1"/>
</dbReference>
<evidence type="ECO:0000256" key="15">
    <source>
        <dbReference type="SAM" id="Coils"/>
    </source>
</evidence>